<sequence length="364" mass="40811">MHSKLDTATSLGRHKLKTAPLPYCTAFNLLVLPGATVVFSASWLYAANPEPKPCSSPIIEKSSTSSFVGKPLESHYIIIQTARCMRTHHGNVGAVLAAVGIVTFAQLARYSIPFHDIHFGKPYADVYIDDLAVNANLNTMQEVGWLLDEPAVASNNPFEHGGTEDPKKGGIVAARDFNTIQSVNDKVIKSSKSDNILGELFFYSHMTSHIAHIFPRIYCVDYIKETSTYTIHMENRRGLTFSHLLAGRSITKGHLDLFLRILYRIHSVNPSRSATIPVSPGLEERFAKHSLEKSEHMPNIYENYGTMLRRRYQEHQERYDALGPLAASLFARINEFLDTYEAEQRQRMPALYTATLSLAMPSCH</sequence>
<keyword evidence="3" id="KW-1185">Reference proteome</keyword>
<evidence type="ECO:0000313" key="3">
    <source>
        <dbReference type="Proteomes" id="UP000237481"/>
    </source>
</evidence>
<evidence type="ECO:0000313" key="2">
    <source>
        <dbReference type="EMBL" id="POR38288.1"/>
    </source>
</evidence>
<dbReference type="Gene3D" id="3.40.50.1000">
    <property type="entry name" value="HAD superfamily/HAD-like"/>
    <property type="match status" value="1"/>
</dbReference>
<protein>
    <submittedName>
        <fullName evidence="2">Phosphatase iiic</fullName>
    </submittedName>
</protein>
<keyword evidence="1" id="KW-0472">Membrane</keyword>
<gene>
    <name evidence="2" type="ORF">TPAR_01516</name>
</gene>
<accession>A0A2S4L795</accession>
<evidence type="ECO:0000256" key="1">
    <source>
        <dbReference type="SAM" id="Phobius"/>
    </source>
</evidence>
<dbReference type="EMBL" id="PKSG01000155">
    <property type="protein sequence ID" value="POR38288.1"/>
    <property type="molecule type" value="Genomic_DNA"/>
</dbReference>
<dbReference type="Proteomes" id="UP000237481">
    <property type="component" value="Unassembled WGS sequence"/>
</dbReference>
<reference evidence="2 3" key="1">
    <citation type="submission" date="2018-01" db="EMBL/GenBank/DDBJ databases">
        <title>Harnessing the power of phylogenomics to disentangle the directionality and signatures of interkingdom host jumping in the parasitic fungal genus Tolypocladium.</title>
        <authorList>
            <person name="Quandt C.A."/>
            <person name="Patterson W."/>
            <person name="Spatafora J.W."/>
        </authorList>
    </citation>
    <scope>NUCLEOTIDE SEQUENCE [LARGE SCALE GENOMIC DNA]</scope>
    <source>
        <strain evidence="2 3">NRBC 100945</strain>
    </source>
</reference>
<dbReference type="OrthoDB" id="10259470at2759"/>
<dbReference type="InterPro" id="IPR023214">
    <property type="entry name" value="HAD_sf"/>
</dbReference>
<dbReference type="AlphaFoldDB" id="A0A2S4L795"/>
<feature type="transmembrane region" description="Helical" evidence="1">
    <location>
        <begin position="21"/>
        <end position="46"/>
    </location>
</feature>
<keyword evidence="1" id="KW-1133">Transmembrane helix</keyword>
<organism evidence="2 3">
    <name type="scientific">Tolypocladium paradoxum</name>
    <dbReference type="NCBI Taxonomy" id="94208"/>
    <lineage>
        <taxon>Eukaryota</taxon>
        <taxon>Fungi</taxon>
        <taxon>Dikarya</taxon>
        <taxon>Ascomycota</taxon>
        <taxon>Pezizomycotina</taxon>
        <taxon>Sordariomycetes</taxon>
        <taxon>Hypocreomycetidae</taxon>
        <taxon>Hypocreales</taxon>
        <taxon>Ophiocordycipitaceae</taxon>
        <taxon>Tolypocladium</taxon>
    </lineage>
</organism>
<comment type="caution">
    <text evidence="2">The sequence shown here is derived from an EMBL/GenBank/DDBJ whole genome shotgun (WGS) entry which is preliminary data.</text>
</comment>
<name>A0A2S4L795_9HYPO</name>
<proteinExistence type="predicted"/>
<keyword evidence="1" id="KW-0812">Transmembrane</keyword>